<protein>
    <recommendedName>
        <fullName evidence="3">C2H2-type domain-containing protein</fullName>
    </recommendedName>
</protein>
<dbReference type="AlphaFoldDB" id="A0AAV5UDF1"/>
<dbReference type="EMBL" id="BTSX01000006">
    <property type="protein sequence ID" value="GMT04996.1"/>
    <property type="molecule type" value="Genomic_DNA"/>
</dbReference>
<accession>A0AAV5UDF1</accession>
<organism evidence="1 2">
    <name type="scientific">Pristionchus entomophagus</name>
    <dbReference type="NCBI Taxonomy" id="358040"/>
    <lineage>
        <taxon>Eukaryota</taxon>
        <taxon>Metazoa</taxon>
        <taxon>Ecdysozoa</taxon>
        <taxon>Nematoda</taxon>
        <taxon>Chromadorea</taxon>
        <taxon>Rhabditida</taxon>
        <taxon>Rhabditina</taxon>
        <taxon>Diplogasteromorpha</taxon>
        <taxon>Diplogasteroidea</taxon>
        <taxon>Neodiplogasteridae</taxon>
        <taxon>Pristionchus</taxon>
    </lineage>
</organism>
<sequence>MQHDSSLKENGIYLTCECGLEVSSRHVNKAHNIIKVCIYIYICALTFNVHNIDDKPKAMHTIDDKPKIVRKRNRTKPIKWKTPKCITCEIYPRAANVYAKHLFNAHGTTLKSNGIYLMCSCGSEIRCSKRDATHGKKCKSRTFTLHRSSENVHHNPQCVLCEATPSTVFAYTMHLHTRHRSSIEQNGIYLTCSCGQNIRSGSFHFDCEGKQFTLHR</sequence>
<proteinExistence type="predicted"/>
<gene>
    <name evidence="1" type="ORF">PENTCL1PPCAC_27170</name>
</gene>
<dbReference type="Proteomes" id="UP001432027">
    <property type="component" value="Unassembled WGS sequence"/>
</dbReference>
<reference evidence="1" key="1">
    <citation type="submission" date="2023-10" db="EMBL/GenBank/DDBJ databases">
        <title>Genome assembly of Pristionchus species.</title>
        <authorList>
            <person name="Yoshida K."/>
            <person name="Sommer R.J."/>
        </authorList>
    </citation>
    <scope>NUCLEOTIDE SEQUENCE</scope>
    <source>
        <strain evidence="1">RS0144</strain>
    </source>
</reference>
<evidence type="ECO:0000313" key="1">
    <source>
        <dbReference type="EMBL" id="GMT04996.1"/>
    </source>
</evidence>
<keyword evidence="2" id="KW-1185">Reference proteome</keyword>
<evidence type="ECO:0000313" key="2">
    <source>
        <dbReference type="Proteomes" id="UP001432027"/>
    </source>
</evidence>
<comment type="caution">
    <text evidence="1">The sequence shown here is derived from an EMBL/GenBank/DDBJ whole genome shotgun (WGS) entry which is preliminary data.</text>
</comment>
<evidence type="ECO:0008006" key="3">
    <source>
        <dbReference type="Google" id="ProtNLM"/>
    </source>
</evidence>
<name>A0AAV5UDF1_9BILA</name>